<organism evidence="1 2">
    <name type="scientific">Faecalicatena acetigenes</name>
    <dbReference type="NCBI Taxonomy" id="2981790"/>
    <lineage>
        <taxon>Bacteria</taxon>
        <taxon>Bacillati</taxon>
        <taxon>Bacillota</taxon>
        <taxon>Clostridia</taxon>
        <taxon>Lachnospirales</taxon>
        <taxon>Lachnospiraceae</taxon>
        <taxon>Faecalicatena</taxon>
    </lineage>
</organism>
<reference evidence="1 2" key="1">
    <citation type="journal article" date="2021" name="ISME Commun">
        <title>Automated analysis of genomic sequences facilitates high-throughput and comprehensive description of bacteria.</title>
        <authorList>
            <person name="Hitch T.C.A."/>
        </authorList>
    </citation>
    <scope>NUCLEOTIDE SEQUENCE [LARGE SCALE GENOMIC DNA]</scope>
    <source>
        <strain evidence="1 2">H2_18</strain>
    </source>
</reference>
<name>A0ABT2TE18_9FIRM</name>
<evidence type="ECO:0000313" key="2">
    <source>
        <dbReference type="Proteomes" id="UP001652394"/>
    </source>
</evidence>
<dbReference type="EMBL" id="JAOQJX010000015">
    <property type="protein sequence ID" value="MCU6748047.1"/>
    <property type="molecule type" value="Genomic_DNA"/>
</dbReference>
<accession>A0ABT2TE18</accession>
<proteinExistence type="predicted"/>
<dbReference type="RefSeq" id="WP_267304153.1">
    <property type="nucleotide sequence ID" value="NZ_JAOQJX010000015.1"/>
</dbReference>
<sequence length="131" mass="15344">MLDMLESQVYTRIKTQFPSKLKDKYKNIKFTTEDKVDSLPRFPTVYVHEMAGMETGQDLQGDTINAVWSSFQIEVTTNTKQSEAKEVMDEVVKIMKKMRFQVISTPEFQSTDSTYRRVARFRRMIADNDIL</sequence>
<dbReference type="Proteomes" id="UP001652394">
    <property type="component" value="Unassembled WGS sequence"/>
</dbReference>
<protein>
    <recommendedName>
        <fullName evidence="3">DUF3168 domain-containing protein</fullName>
    </recommendedName>
</protein>
<comment type="caution">
    <text evidence="1">The sequence shown here is derived from an EMBL/GenBank/DDBJ whole genome shotgun (WGS) entry which is preliminary data.</text>
</comment>
<gene>
    <name evidence="1" type="ORF">OCV51_10355</name>
</gene>
<keyword evidence="2" id="KW-1185">Reference proteome</keyword>
<evidence type="ECO:0008006" key="3">
    <source>
        <dbReference type="Google" id="ProtNLM"/>
    </source>
</evidence>
<evidence type="ECO:0000313" key="1">
    <source>
        <dbReference type="EMBL" id="MCU6748047.1"/>
    </source>
</evidence>